<dbReference type="EMBL" id="DS995261">
    <property type="protein sequence ID" value="EDZ38383.1"/>
    <property type="molecule type" value="Genomic_DNA"/>
</dbReference>
<proteinExistence type="predicted"/>
<gene>
    <name evidence="2" type="ORF">CGL2_10305005</name>
</gene>
<dbReference type="Gene3D" id="1.10.10.10">
    <property type="entry name" value="Winged helix-like DNA-binding domain superfamily/Winged helix DNA-binding domain"/>
    <property type="match status" value="1"/>
</dbReference>
<sequence>MDNKLLSNSEAAEFLGMSPDTLPRWRWAGIGPVYLRVGRSIKYRRADLEAFLNESRVNPRNGAA</sequence>
<name>B6AQ62_9BACT</name>
<evidence type="ECO:0000313" key="2">
    <source>
        <dbReference type="EMBL" id="EDZ38383.1"/>
    </source>
</evidence>
<dbReference type="AlphaFoldDB" id="B6AQ62"/>
<dbReference type="InterPro" id="IPR036388">
    <property type="entry name" value="WH-like_DNA-bd_sf"/>
</dbReference>
<accession>B6AQ62</accession>
<feature type="domain" description="Helix-turn-helix" evidence="1">
    <location>
        <begin position="5"/>
        <end position="55"/>
    </location>
</feature>
<dbReference type="Pfam" id="PF12728">
    <property type="entry name" value="HTH_17"/>
    <property type="match status" value="1"/>
</dbReference>
<protein>
    <recommendedName>
        <fullName evidence="1">Helix-turn-helix domain-containing protein</fullName>
    </recommendedName>
</protein>
<reference evidence="2" key="1">
    <citation type="journal article" date="2004" name="Nature">
        <title>Community structure and metabolism through reconstruction of microbial genomes from the environment.</title>
        <authorList>
            <person name="Tyson G.W."/>
            <person name="Chapman J."/>
            <person name="Hugenholtz P."/>
            <person name="Allen E.E."/>
            <person name="Ram R.J."/>
            <person name="Richardson P.M."/>
            <person name="Solovyev V.V."/>
            <person name="Rubin E.M."/>
            <person name="Rokhsar D.S."/>
            <person name="Banfield J.F."/>
        </authorList>
    </citation>
    <scope>NUCLEOTIDE SEQUENCE [LARGE SCALE GENOMIC DNA]</scope>
</reference>
<dbReference type="InterPro" id="IPR041657">
    <property type="entry name" value="HTH_17"/>
</dbReference>
<reference evidence="2" key="2">
    <citation type="journal article" date="2008" name="PLoS Biol.">
        <title>Population genomic analysis of strain variation in Leptospirillum group II bacteria involved in acid mine drainage formation.</title>
        <authorList>
            <person name="Simmons S.L."/>
            <person name="Dibartolo G."/>
            <person name="Denef V.J."/>
            <person name="Goltsman D.S."/>
            <person name="Thelen M.P."/>
            <person name="Banfield J.F."/>
        </authorList>
    </citation>
    <scope>NUCLEOTIDE SEQUENCE [LARGE SCALE GENOMIC DNA]</scope>
</reference>
<dbReference type="InterPro" id="IPR009061">
    <property type="entry name" value="DNA-bd_dom_put_sf"/>
</dbReference>
<dbReference type="SUPFAM" id="SSF46955">
    <property type="entry name" value="Putative DNA-binding domain"/>
    <property type="match status" value="1"/>
</dbReference>
<organism evidence="2">
    <name type="scientific">Leptospirillum sp. Group II '5-way CG'</name>
    <dbReference type="NCBI Taxonomy" id="419541"/>
    <lineage>
        <taxon>Bacteria</taxon>
        <taxon>Pseudomonadati</taxon>
        <taxon>Nitrospirota</taxon>
        <taxon>Nitrospiria</taxon>
        <taxon>Nitrospirales</taxon>
        <taxon>Nitrospiraceae</taxon>
        <taxon>Leptospirillum</taxon>
    </lineage>
</organism>
<evidence type="ECO:0000259" key="1">
    <source>
        <dbReference type="Pfam" id="PF12728"/>
    </source>
</evidence>